<evidence type="ECO:0000313" key="4">
    <source>
        <dbReference type="Proteomes" id="UP000627781"/>
    </source>
</evidence>
<dbReference type="NCBIfam" id="TIGR00368">
    <property type="entry name" value="YifB family Mg chelatase-like AAA ATPase"/>
    <property type="match status" value="1"/>
</dbReference>
<dbReference type="SMART" id="SM00382">
    <property type="entry name" value="AAA"/>
    <property type="match status" value="1"/>
</dbReference>
<dbReference type="Pfam" id="PF13541">
    <property type="entry name" value="ChlI"/>
    <property type="match status" value="1"/>
</dbReference>
<dbReference type="Proteomes" id="UP000627781">
    <property type="component" value="Unassembled WGS sequence"/>
</dbReference>
<reference evidence="3 4" key="1">
    <citation type="submission" date="2020-08" db="EMBL/GenBank/DDBJ databases">
        <title>A Genomic Blueprint of the Chicken Gut Microbiome.</title>
        <authorList>
            <person name="Gilroy R."/>
            <person name="Ravi A."/>
            <person name="Getino M."/>
            <person name="Pursley I."/>
            <person name="Horton D.L."/>
            <person name="Alikhan N.-F."/>
            <person name="Baker D."/>
            <person name="Gharbi K."/>
            <person name="Hall N."/>
            <person name="Watson M."/>
            <person name="Adriaenssens E.M."/>
            <person name="Foster-Nyarko E."/>
            <person name="Jarju S."/>
            <person name="Secka A."/>
            <person name="Antonio M."/>
            <person name="Oren A."/>
            <person name="Chaudhuri R."/>
            <person name="La Ragione R.M."/>
            <person name="Hildebrand F."/>
            <person name="Pallen M.J."/>
        </authorList>
    </citation>
    <scope>NUCLEOTIDE SEQUENCE [LARGE SCALE GENOMIC DNA]</scope>
    <source>
        <strain evidence="3 4">Sa3CVN1</strain>
    </source>
</reference>
<evidence type="ECO:0000259" key="2">
    <source>
        <dbReference type="SMART" id="SM00382"/>
    </source>
</evidence>
<dbReference type="InterPro" id="IPR004482">
    <property type="entry name" value="Mg_chelat-rel"/>
</dbReference>
<dbReference type="EMBL" id="JACSRA010000004">
    <property type="protein sequence ID" value="MBD7910436.1"/>
    <property type="molecule type" value="Genomic_DNA"/>
</dbReference>
<evidence type="ECO:0000313" key="3">
    <source>
        <dbReference type="EMBL" id="MBD7910436.1"/>
    </source>
</evidence>
<dbReference type="Gene3D" id="3.40.50.300">
    <property type="entry name" value="P-loop containing nucleotide triphosphate hydrolases"/>
    <property type="match status" value="1"/>
</dbReference>
<dbReference type="InterPro" id="IPR045006">
    <property type="entry name" value="CHLI-like"/>
</dbReference>
<accession>A0ABR8PQI6</accession>
<proteinExistence type="inferred from homology"/>
<dbReference type="Gene3D" id="3.30.230.10">
    <property type="match status" value="1"/>
</dbReference>
<dbReference type="InterPro" id="IPR025158">
    <property type="entry name" value="Mg_chelat-rel_C"/>
</dbReference>
<dbReference type="PANTHER" id="PTHR32039">
    <property type="entry name" value="MAGNESIUM-CHELATASE SUBUNIT CHLI"/>
    <property type="match status" value="1"/>
</dbReference>
<sequence length="507" mass="57128">MAIKIYSATCSELKGIVIEVEVDITRGIPNFSIVGLPDASVKEAKERVRSAIINSGFEFPLGRITINLAPADVRKIGSLLDLPIALGILMETRQMREIDFNEYIFFGELSLMGDIKRVKGTLPIILEGIEKKFNKFVFPYDNVNECIYDKGSYYPFNSLQEVVSFINYEDVLPFEMDDFEFKRNAEIFDYSNIIGQENAKRGMEIAAAGNHNVILYGSTGVGKSMLAKALPSILPDLSKSEELEIAKIYSISGLLEEGSRVDRPFRTPHHTATTCSIIGGGNVLRAGEVTLAHKGVLFLDELLEFKRSVLEGLREPIEEGIIHINRLHGNTVLPSKFLFVGAFNLCPCGNWSLESLGDNNCSCTEFQRNRYINRLSKALRDRIDIYIYVPQINYEDLRRANNSCDSKRMKNRVVCAREKQFERLNGSGYNYNSEIRGKDIYEICRLSKKSKKILEQYFNSSKPSLRALGKVVKLARTIADIDGLDDINESNVIEAIGFRKNYNGEVV</sequence>
<organism evidence="3 4">
    <name type="scientific">Clostridium cibarium</name>
    <dbReference type="NCBI Taxonomy" id="2762247"/>
    <lineage>
        <taxon>Bacteria</taxon>
        <taxon>Bacillati</taxon>
        <taxon>Bacillota</taxon>
        <taxon>Clostridia</taxon>
        <taxon>Eubacteriales</taxon>
        <taxon>Clostridiaceae</taxon>
        <taxon>Clostridium</taxon>
    </lineage>
</organism>
<name>A0ABR8PQI6_9CLOT</name>
<dbReference type="Pfam" id="PF01078">
    <property type="entry name" value="Mg_chelatase"/>
    <property type="match status" value="1"/>
</dbReference>
<comment type="caution">
    <text evidence="3">The sequence shown here is derived from an EMBL/GenBank/DDBJ whole genome shotgun (WGS) entry which is preliminary data.</text>
</comment>
<protein>
    <submittedName>
        <fullName evidence="3">YifB family Mg chelatase-like AAA ATPase</fullName>
    </submittedName>
</protein>
<comment type="similarity">
    <text evidence="1">Belongs to the Mg-chelatase subunits D/I family. ComM subfamily.</text>
</comment>
<dbReference type="InterPro" id="IPR000523">
    <property type="entry name" value="Mg_chelatse_chII-like_cat_dom"/>
</dbReference>
<keyword evidence="4" id="KW-1185">Reference proteome</keyword>
<dbReference type="SUPFAM" id="SSF54211">
    <property type="entry name" value="Ribosomal protein S5 domain 2-like"/>
    <property type="match status" value="1"/>
</dbReference>
<dbReference type="RefSeq" id="WP_143314890.1">
    <property type="nucleotide sequence ID" value="NZ_JACSRA010000004.1"/>
</dbReference>
<dbReference type="InterPro" id="IPR003593">
    <property type="entry name" value="AAA+_ATPase"/>
</dbReference>
<dbReference type="PANTHER" id="PTHR32039:SF7">
    <property type="entry name" value="COMPETENCE PROTEIN COMM"/>
    <property type="match status" value="1"/>
</dbReference>
<dbReference type="InterPro" id="IPR027417">
    <property type="entry name" value="P-loop_NTPase"/>
</dbReference>
<feature type="domain" description="AAA+ ATPase" evidence="2">
    <location>
        <begin position="209"/>
        <end position="393"/>
    </location>
</feature>
<dbReference type="InterPro" id="IPR014721">
    <property type="entry name" value="Ribsml_uS5_D2-typ_fold_subgr"/>
</dbReference>
<gene>
    <name evidence="3" type="ORF">H9661_03595</name>
</gene>
<dbReference type="Pfam" id="PF13335">
    <property type="entry name" value="Mg_chelatase_C"/>
    <property type="match status" value="1"/>
</dbReference>
<evidence type="ECO:0000256" key="1">
    <source>
        <dbReference type="ARBA" id="ARBA00006354"/>
    </source>
</evidence>
<dbReference type="InterPro" id="IPR020568">
    <property type="entry name" value="Ribosomal_Su5_D2-typ_SF"/>
</dbReference>
<dbReference type="SUPFAM" id="SSF52540">
    <property type="entry name" value="P-loop containing nucleoside triphosphate hydrolases"/>
    <property type="match status" value="1"/>
</dbReference>